<dbReference type="PANTHER" id="PTHR46890">
    <property type="entry name" value="NON-LTR RETROLELEMENT REVERSE TRANSCRIPTASE-LIKE PROTEIN-RELATED"/>
    <property type="match status" value="1"/>
</dbReference>
<protein>
    <recommendedName>
        <fullName evidence="3">Reverse transcriptase domain-containing protein</fullName>
    </recommendedName>
</protein>
<evidence type="ECO:0000313" key="1">
    <source>
        <dbReference type="EMBL" id="RVW85146.1"/>
    </source>
</evidence>
<dbReference type="SUPFAM" id="SSF56672">
    <property type="entry name" value="DNA/RNA polymerases"/>
    <property type="match status" value="1"/>
</dbReference>
<reference evidence="1 2" key="1">
    <citation type="journal article" date="2018" name="PLoS Genet.">
        <title>Population sequencing reveals clonal diversity and ancestral inbreeding in the grapevine cultivar Chardonnay.</title>
        <authorList>
            <person name="Roach M.J."/>
            <person name="Johnson D.L."/>
            <person name="Bohlmann J."/>
            <person name="van Vuuren H.J."/>
            <person name="Jones S.J."/>
            <person name="Pretorius I.S."/>
            <person name="Schmidt S.A."/>
            <person name="Borneman A.R."/>
        </authorList>
    </citation>
    <scope>NUCLEOTIDE SEQUENCE [LARGE SCALE GENOMIC DNA]</scope>
    <source>
        <strain evidence="2">cv. Chardonnay</strain>
        <tissue evidence="1">Leaf</tissue>
    </source>
</reference>
<dbReference type="InterPro" id="IPR043502">
    <property type="entry name" value="DNA/RNA_pol_sf"/>
</dbReference>
<evidence type="ECO:0008006" key="3">
    <source>
        <dbReference type="Google" id="ProtNLM"/>
    </source>
</evidence>
<gene>
    <name evidence="1" type="ORF">CK203_032915</name>
</gene>
<dbReference type="Proteomes" id="UP000288805">
    <property type="component" value="Unassembled WGS sequence"/>
</dbReference>
<dbReference type="AlphaFoldDB" id="A0A438HL27"/>
<accession>A0A438HL27</accession>
<comment type="caution">
    <text evidence="1">The sequence shown here is derived from an EMBL/GenBank/DDBJ whole genome shotgun (WGS) entry which is preliminary data.</text>
</comment>
<sequence length="307" mass="34693">MNGDKASGLDGFTVAFWQACWDFVKEEILELFKEFYDQSSFAKSLNTTFLVLIPKKGGAEDLGDFRPIGLLGGLYKLLAKTDLDASLIANEVLHKMGFGSRWMEWIWPCISTAKLSVLVNGVPTGFFSSTKGLCQGDPLSPYFLSWEWNKERESNIFKLDLAWFEAASGLRINLAKSELIPIGEVEEIEEMAVELRCRVGSLPNVYLGLPLGAHHKAPSILERKVHLIKWEVVCAQKEKGGLGIRKIVLLNKALLGKWIWRFAFEKDNLWKKVILVKYGREGFGWRSNEAYGTIGVGVWKEILKIEF</sequence>
<proteinExistence type="predicted"/>
<dbReference type="InterPro" id="IPR052343">
    <property type="entry name" value="Retrotransposon-Effector_Assoc"/>
</dbReference>
<evidence type="ECO:0000313" key="2">
    <source>
        <dbReference type="Proteomes" id="UP000288805"/>
    </source>
</evidence>
<organism evidence="1 2">
    <name type="scientific">Vitis vinifera</name>
    <name type="common">Grape</name>
    <dbReference type="NCBI Taxonomy" id="29760"/>
    <lineage>
        <taxon>Eukaryota</taxon>
        <taxon>Viridiplantae</taxon>
        <taxon>Streptophyta</taxon>
        <taxon>Embryophyta</taxon>
        <taxon>Tracheophyta</taxon>
        <taxon>Spermatophyta</taxon>
        <taxon>Magnoliopsida</taxon>
        <taxon>eudicotyledons</taxon>
        <taxon>Gunneridae</taxon>
        <taxon>Pentapetalae</taxon>
        <taxon>rosids</taxon>
        <taxon>Vitales</taxon>
        <taxon>Vitaceae</taxon>
        <taxon>Viteae</taxon>
        <taxon>Vitis</taxon>
    </lineage>
</organism>
<dbReference type="EMBL" id="QGNW01000207">
    <property type="protein sequence ID" value="RVW85146.1"/>
    <property type="molecule type" value="Genomic_DNA"/>
</dbReference>
<name>A0A438HL27_VITVI</name>
<dbReference type="PANTHER" id="PTHR46890:SF1">
    <property type="entry name" value="REVERSE TRANSCRIPTASE DOMAIN-CONTAINING PROTEIN"/>
    <property type="match status" value="1"/>
</dbReference>